<evidence type="ECO:0000313" key="1">
    <source>
        <dbReference type="EMBL" id="NYH55482.1"/>
    </source>
</evidence>
<comment type="caution">
    <text evidence="1">The sequence shown here is derived from an EMBL/GenBank/DDBJ whole genome shotgun (WGS) entry which is preliminary data.</text>
</comment>
<protein>
    <submittedName>
        <fullName evidence="1">Uncharacterized protein</fullName>
    </submittedName>
</protein>
<sequence>MSVPTSSGSTRHAGAAPVRALLGHASLGTGAHCFRAGSRENTAVVERVLGQ</sequence>
<dbReference type="Proteomes" id="UP000584931">
    <property type="component" value="Unassembled WGS sequence"/>
</dbReference>
<evidence type="ECO:0000313" key="2">
    <source>
        <dbReference type="Proteomes" id="UP000584931"/>
    </source>
</evidence>
<proteinExistence type="predicted"/>
<dbReference type="EMBL" id="JACCHL010000001">
    <property type="protein sequence ID" value="NYH55482.1"/>
    <property type="molecule type" value="Genomic_DNA"/>
</dbReference>
<organism evidence="1 2">
    <name type="scientific">Nocardiopsis sinuspersici</name>
    <dbReference type="NCBI Taxonomy" id="501010"/>
    <lineage>
        <taxon>Bacteria</taxon>
        <taxon>Bacillati</taxon>
        <taxon>Actinomycetota</taxon>
        <taxon>Actinomycetes</taxon>
        <taxon>Streptosporangiales</taxon>
        <taxon>Nocardiopsidaceae</taxon>
        <taxon>Nocardiopsis</taxon>
    </lineage>
</organism>
<reference evidence="1 2" key="1">
    <citation type="submission" date="2020-07" db="EMBL/GenBank/DDBJ databases">
        <title>Sequencing the genomes of 1000 actinobacteria strains.</title>
        <authorList>
            <person name="Klenk H.-P."/>
        </authorList>
    </citation>
    <scope>NUCLEOTIDE SEQUENCE [LARGE SCALE GENOMIC DNA]</scope>
    <source>
        <strain evidence="1 2">DSM 45278</strain>
    </source>
</reference>
<gene>
    <name evidence="1" type="ORF">HNR06_005071</name>
</gene>
<dbReference type="RefSeq" id="WP_179811534.1">
    <property type="nucleotide sequence ID" value="NZ_JACCHL010000001.1"/>
</dbReference>
<dbReference type="AlphaFoldDB" id="A0A7Y9XIT8"/>
<accession>A0A7Y9XIT8</accession>
<name>A0A7Y9XIT8_9ACTN</name>